<name>A0A381P2Q3_9ZZZZ</name>
<protein>
    <submittedName>
        <fullName evidence="1">Uncharacterized protein</fullName>
    </submittedName>
</protein>
<accession>A0A381P2Q3</accession>
<dbReference type="AlphaFoldDB" id="A0A381P2Q3"/>
<sequence length="61" mass="6740">MGTQEVSTQAALVRIPYNFYMSPGSLCAPPASFSNRTWNSNKKSTLAVDQLRRVRCTSSTL</sequence>
<organism evidence="1">
    <name type="scientific">marine metagenome</name>
    <dbReference type="NCBI Taxonomy" id="408172"/>
    <lineage>
        <taxon>unclassified sequences</taxon>
        <taxon>metagenomes</taxon>
        <taxon>ecological metagenomes</taxon>
    </lineage>
</organism>
<reference evidence="1" key="1">
    <citation type="submission" date="2018-05" db="EMBL/GenBank/DDBJ databases">
        <authorList>
            <person name="Lanie J.A."/>
            <person name="Ng W.-L."/>
            <person name="Kazmierczak K.M."/>
            <person name="Andrzejewski T.M."/>
            <person name="Davidsen T.M."/>
            <person name="Wayne K.J."/>
            <person name="Tettelin H."/>
            <person name="Glass J.I."/>
            <person name="Rusch D."/>
            <person name="Podicherti R."/>
            <person name="Tsui H.-C.T."/>
            <person name="Winkler M.E."/>
        </authorList>
    </citation>
    <scope>NUCLEOTIDE SEQUENCE</scope>
</reference>
<gene>
    <name evidence="1" type="ORF">METZ01_LOCUS14045</name>
</gene>
<proteinExistence type="predicted"/>
<dbReference type="EMBL" id="UINC01000787">
    <property type="protein sequence ID" value="SUZ61191.1"/>
    <property type="molecule type" value="Genomic_DNA"/>
</dbReference>
<evidence type="ECO:0000313" key="1">
    <source>
        <dbReference type="EMBL" id="SUZ61191.1"/>
    </source>
</evidence>